<accession>A0A8H4NB23</accession>
<keyword evidence="2" id="KW-1185">Reference proteome</keyword>
<sequence length="116" mass="12369">MGSSGSSMNYGLQKRIAVTCDDTGRASIQARNGTGGPIAAGGWTFKCSPAAHMNDARVRIVDLNGSLGHDQQVYRDRFGCPYIVGRPGIGSVNGLQLNCSIVAGKTYWIEVYWSPS</sequence>
<evidence type="ECO:0000313" key="2">
    <source>
        <dbReference type="Proteomes" id="UP000572817"/>
    </source>
</evidence>
<comment type="caution">
    <text evidence="1">The sequence shown here is derived from an EMBL/GenBank/DDBJ whole genome shotgun (WGS) entry which is preliminary data.</text>
</comment>
<proteinExistence type="predicted"/>
<dbReference type="AlphaFoldDB" id="A0A8H4NB23"/>
<name>A0A8H4NB23_9PEZI</name>
<reference evidence="1" key="1">
    <citation type="submission" date="2020-04" db="EMBL/GenBank/DDBJ databases">
        <title>Genome Assembly and Annotation of Botryosphaeria dothidea sdau 11-99, a Latent Pathogen of Apple Fruit Ring Rot in China.</title>
        <authorList>
            <person name="Yu C."/>
            <person name="Diao Y."/>
            <person name="Lu Q."/>
            <person name="Zhao J."/>
            <person name="Cui S."/>
            <person name="Peng C."/>
            <person name="He B."/>
            <person name="Liu H."/>
        </authorList>
    </citation>
    <scope>NUCLEOTIDE SEQUENCE [LARGE SCALE GENOMIC DNA]</scope>
    <source>
        <strain evidence="1">Sdau11-99</strain>
    </source>
</reference>
<protein>
    <submittedName>
        <fullName evidence="1">Uncharacterized protein</fullName>
    </submittedName>
</protein>
<dbReference type="Proteomes" id="UP000572817">
    <property type="component" value="Unassembled WGS sequence"/>
</dbReference>
<gene>
    <name evidence="1" type="ORF">GTA08_BOTSDO01802</name>
</gene>
<evidence type="ECO:0000313" key="1">
    <source>
        <dbReference type="EMBL" id="KAF4308877.1"/>
    </source>
</evidence>
<organism evidence="1 2">
    <name type="scientific">Botryosphaeria dothidea</name>
    <dbReference type="NCBI Taxonomy" id="55169"/>
    <lineage>
        <taxon>Eukaryota</taxon>
        <taxon>Fungi</taxon>
        <taxon>Dikarya</taxon>
        <taxon>Ascomycota</taxon>
        <taxon>Pezizomycotina</taxon>
        <taxon>Dothideomycetes</taxon>
        <taxon>Dothideomycetes incertae sedis</taxon>
        <taxon>Botryosphaeriales</taxon>
        <taxon>Botryosphaeriaceae</taxon>
        <taxon>Botryosphaeria</taxon>
    </lineage>
</organism>
<dbReference type="EMBL" id="WWBZ02000016">
    <property type="protein sequence ID" value="KAF4308877.1"/>
    <property type="molecule type" value="Genomic_DNA"/>
</dbReference>